<dbReference type="Gene3D" id="1.25.40.10">
    <property type="entry name" value="Tetratricopeptide repeat domain"/>
    <property type="match status" value="1"/>
</dbReference>
<evidence type="ECO:0000256" key="7">
    <source>
        <dbReference type="ARBA" id="ARBA00022840"/>
    </source>
</evidence>
<dbReference type="KEGG" id="muh:HYN43_029185"/>
<dbReference type="Pfam" id="PF07568">
    <property type="entry name" value="HisKA_2"/>
    <property type="match status" value="1"/>
</dbReference>
<dbReference type="Proteomes" id="UP000270046">
    <property type="component" value="Chromosome"/>
</dbReference>
<evidence type="ECO:0000256" key="3">
    <source>
        <dbReference type="ARBA" id="ARBA00022553"/>
    </source>
</evidence>
<dbReference type="PANTHER" id="PTHR41523">
    <property type="entry name" value="TWO-COMPONENT SYSTEM SENSOR PROTEIN"/>
    <property type="match status" value="1"/>
</dbReference>
<dbReference type="OrthoDB" id="9767435at2"/>
<dbReference type="EMBL" id="CP032869">
    <property type="protein sequence ID" value="AYL99097.1"/>
    <property type="molecule type" value="Genomic_DNA"/>
</dbReference>
<keyword evidence="6" id="KW-0418">Kinase</keyword>
<dbReference type="InterPro" id="IPR011990">
    <property type="entry name" value="TPR-like_helical_dom_sf"/>
</dbReference>
<proteinExistence type="predicted"/>
<evidence type="ECO:0000256" key="5">
    <source>
        <dbReference type="ARBA" id="ARBA00022741"/>
    </source>
</evidence>
<dbReference type="SUPFAM" id="SSF48452">
    <property type="entry name" value="TPR-like"/>
    <property type="match status" value="1"/>
</dbReference>
<dbReference type="GO" id="GO:0005524">
    <property type="term" value="F:ATP binding"/>
    <property type="evidence" value="ECO:0007669"/>
    <property type="project" value="UniProtKB-KW"/>
</dbReference>
<reference evidence="11 12" key="1">
    <citation type="submission" date="2018-10" db="EMBL/GenBank/DDBJ databases">
        <title>Genome sequencing of Mucilaginibacter sp. HYN0043.</title>
        <authorList>
            <person name="Kim M."/>
            <person name="Yi H."/>
        </authorList>
    </citation>
    <scope>NUCLEOTIDE SEQUENCE [LARGE SCALE GENOMIC DNA]</scope>
    <source>
        <strain evidence="11 12">HYN0043</strain>
    </source>
</reference>
<evidence type="ECO:0000259" key="10">
    <source>
        <dbReference type="PROSITE" id="PS50109"/>
    </source>
</evidence>
<dbReference type="SUPFAM" id="SSF55874">
    <property type="entry name" value="ATPase domain of HSP90 chaperone/DNA topoisomerase II/histidine kinase"/>
    <property type="match status" value="1"/>
</dbReference>
<name>A0A494VU10_9SPHI</name>
<sequence length="763" mass="86659">MKQFYFFLLLLFFISSASAQSSELDELTLPVLRQKLSESKNDTNRVKLQLALGHLMFFKPNKGAKDIDSAKNFAAQASTLSYRLKYDFGIINSMLLSAEAFYNSDDRKMGLKIAQNALAFSQNHHNNDGQARSYHMIARYYRVSDPLEIQNRMLYINKAISIFRKERNILWLSFLLTVNADSLFQVEKNTEGLKLLFEALNLGKGVSRRTVEGIYRNIGRISFKLGDYTNSLKYNLLALETAKEVNDTTSQRGAINHVIASTYIEMRQYHKAIPYSVEVLTMARRYGEHRFVILESAALALEYTRTNQPGKAFAVLNEMKNMAVNDLDRLSVAVEYINNLIYAKRFGEAALYVQQLTSLLPKISPANTQELMGAYNALASYYSATGYVKQAYRYTELYATMAHKQNFAASARTAEYRYYELLFLKKGNKKSAIEHFLKEKEIKDSIDNVAKAYQIFLLNIENEALEKNKHIDSLSRNALLIETKIKRNQLLQKVTIGGTALLLVITALIYSRYRLKQRSNALLLQQKYEIDQKNAVLQKLVADKNKLLEDKDELLSEKDLLLKEVNHRVKNNLQIVMSLLESQSTQVHNKWAQEVIIESQHRVQSIAFIHDQLYNSDKVSEINVLPYITQLLRSLDGSLNKKRDKVKITLDADELWLDVAQAIPVGIILNELVTNALKYAYPDNRSGAINVSLKQNGQRAILQVSDDGAGSSVDLGFDMADSLGISLVKGLNAQLKGILLFTYKTGVTVKIDFPIEKTATVRD</sequence>
<evidence type="ECO:0000256" key="9">
    <source>
        <dbReference type="SAM" id="SignalP"/>
    </source>
</evidence>
<dbReference type="Gene3D" id="3.30.565.10">
    <property type="entry name" value="Histidine kinase-like ATPase, C-terminal domain"/>
    <property type="match status" value="1"/>
</dbReference>
<keyword evidence="9" id="KW-0732">Signal</keyword>
<dbReference type="PROSITE" id="PS50109">
    <property type="entry name" value="HIS_KIN"/>
    <property type="match status" value="1"/>
</dbReference>
<evidence type="ECO:0000313" key="12">
    <source>
        <dbReference type="Proteomes" id="UP000270046"/>
    </source>
</evidence>
<evidence type="ECO:0000256" key="8">
    <source>
        <dbReference type="SAM" id="Coils"/>
    </source>
</evidence>
<dbReference type="PANTHER" id="PTHR41523:SF8">
    <property type="entry name" value="ETHYLENE RESPONSE SENSOR PROTEIN"/>
    <property type="match status" value="1"/>
</dbReference>
<dbReference type="EC" id="2.7.13.3" evidence="2"/>
<evidence type="ECO:0000256" key="1">
    <source>
        <dbReference type="ARBA" id="ARBA00000085"/>
    </source>
</evidence>
<comment type="catalytic activity">
    <reaction evidence="1">
        <text>ATP + protein L-histidine = ADP + protein N-phospho-L-histidine.</text>
        <dbReference type="EC" id="2.7.13.3"/>
    </reaction>
</comment>
<keyword evidence="5" id="KW-0547">Nucleotide-binding</keyword>
<keyword evidence="3" id="KW-0597">Phosphoprotein</keyword>
<dbReference type="InterPro" id="IPR003594">
    <property type="entry name" value="HATPase_dom"/>
</dbReference>
<dbReference type="AlphaFoldDB" id="A0A494VU10"/>
<evidence type="ECO:0000256" key="4">
    <source>
        <dbReference type="ARBA" id="ARBA00022679"/>
    </source>
</evidence>
<dbReference type="RefSeq" id="WP_119407340.1">
    <property type="nucleotide sequence ID" value="NZ_CP032869.1"/>
</dbReference>
<dbReference type="SMART" id="SM00387">
    <property type="entry name" value="HATPase_c"/>
    <property type="match status" value="1"/>
</dbReference>
<dbReference type="InterPro" id="IPR005467">
    <property type="entry name" value="His_kinase_dom"/>
</dbReference>
<evidence type="ECO:0000313" key="11">
    <source>
        <dbReference type="EMBL" id="AYL99097.1"/>
    </source>
</evidence>
<dbReference type="Pfam" id="PF02518">
    <property type="entry name" value="HATPase_c"/>
    <property type="match status" value="1"/>
</dbReference>
<protein>
    <recommendedName>
        <fullName evidence="2">histidine kinase</fullName>
        <ecNumber evidence="2">2.7.13.3</ecNumber>
    </recommendedName>
</protein>
<organism evidence="11 12">
    <name type="scientific">Mucilaginibacter celer</name>
    <dbReference type="NCBI Taxonomy" id="2305508"/>
    <lineage>
        <taxon>Bacteria</taxon>
        <taxon>Pseudomonadati</taxon>
        <taxon>Bacteroidota</taxon>
        <taxon>Sphingobacteriia</taxon>
        <taxon>Sphingobacteriales</taxon>
        <taxon>Sphingobacteriaceae</taxon>
        <taxon>Mucilaginibacter</taxon>
    </lineage>
</organism>
<dbReference type="InterPro" id="IPR036890">
    <property type="entry name" value="HATPase_C_sf"/>
</dbReference>
<keyword evidence="8" id="KW-0175">Coiled coil</keyword>
<feature type="chain" id="PRO_5019815115" description="histidine kinase" evidence="9">
    <location>
        <begin position="20"/>
        <end position="763"/>
    </location>
</feature>
<keyword evidence="4" id="KW-0808">Transferase</keyword>
<gene>
    <name evidence="11" type="ORF">HYN43_029185</name>
</gene>
<feature type="signal peptide" evidence="9">
    <location>
        <begin position="1"/>
        <end position="19"/>
    </location>
</feature>
<dbReference type="GO" id="GO:0004673">
    <property type="term" value="F:protein histidine kinase activity"/>
    <property type="evidence" value="ECO:0007669"/>
    <property type="project" value="UniProtKB-EC"/>
</dbReference>
<feature type="coiled-coil region" evidence="8">
    <location>
        <begin position="530"/>
        <end position="564"/>
    </location>
</feature>
<keyword evidence="7" id="KW-0067">ATP-binding</keyword>
<evidence type="ECO:0000256" key="6">
    <source>
        <dbReference type="ARBA" id="ARBA00022777"/>
    </source>
</evidence>
<accession>A0A494VU10</accession>
<dbReference type="Gene3D" id="3.30.450.20">
    <property type="entry name" value="PAS domain"/>
    <property type="match status" value="1"/>
</dbReference>
<feature type="domain" description="Histidine kinase" evidence="10">
    <location>
        <begin position="564"/>
        <end position="757"/>
    </location>
</feature>
<keyword evidence="12" id="KW-1185">Reference proteome</keyword>
<dbReference type="InterPro" id="IPR011495">
    <property type="entry name" value="Sig_transdc_His_kin_sub2_dim/P"/>
</dbReference>
<evidence type="ECO:0000256" key="2">
    <source>
        <dbReference type="ARBA" id="ARBA00012438"/>
    </source>
</evidence>